<gene>
    <name evidence="2" type="ORF">FZEAL_324</name>
</gene>
<feature type="region of interest" description="Disordered" evidence="1">
    <location>
        <begin position="1"/>
        <end position="30"/>
    </location>
</feature>
<reference evidence="2" key="2">
    <citation type="submission" date="2020-05" db="EMBL/GenBank/DDBJ databases">
        <authorList>
            <person name="Kim H.-S."/>
            <person name="Proctor R.H."/>
            <person name="Brown D.W."/>
        </authorList>
    </citation>
    <scope>NUCLEOTIDE SEQUENCE</scope>
    <source>
        <strain evidence="2">NRRL 22465</strain>
    </source>
</reference>
<sequence>MDLPIAGSPPPPGSGTQPPPEAPDHSPAETQLCRICRRPKPLSEFGRIKNPTKLTKRCLACRLRKNANQNANRSISSVARQGTVNNARETDLGCLPPDLAPPLHGYDPSVTHPTSSPSSPSSIDTCICCAAVRRATFEVGADVGRTATRLRHYASVHSCKYTQWIASKARQSVLADATGAADATDVFESSIDAIVILHVFVLDDPCRAALPFPDLSAQAAPPLYSLCAPIHAMECY</sequence>
<dbReference type="Proteomes" id="UP000635477">
    <property type="component" value="Unassembled WGS sequence"/>
</dbReference>
<feature type="compositionally biased region" description="Pro residues" evidence="1">
    <location>
        <begin position="7"/>
        <end position="21"/>
    </location>
</feature>
<evidence type="ECO:0000256" key="1">
    <source>
        <dbReference type="SAM" id="MobiDB-lite"/>
    </source>
</evidence>
<name>A0A8H4XPX3_9HYPO</name>
<accession>A0A8H4XPX3</accession>
<protein>
    <submittedName>
        <fullName evidence="2">Uncharacterized protein</fullName>
    </submittedName>
</protein>
<dbReference type="AlphaFoldDB" id="A0A8H4XPX3"/>
<evidence type="ECO:0000313" key="2">
    <source>
        <dbReference type="EMBL" id="KAF4984476.1"/>
    </source>
</evidence>
<reference evidence="2" key="1">
    <citation type="journal article" date="2020" name="BMC Genomics">
        <title>Correction to: Identification and distribution of gene clusters required for synthesis of sphingolipid metabolism inhibitors in diverse species of the filamentous fungus Fusarium.</title>
        <authorList>
            <person name="Kim H.S."/>
            <person name="Lohmar J.M."/>
            <person name="Busman M."/>
            <person name="Brown D.W."/>
            <person name="Naumann T.A."/>
            <person name="Divon H.H."/>
            <person name="Lysoe E."/>
            <person name="Uhlig S."/>
            <person name="Proctor R.H."/>
        </authorList>
    </citation>
    <scope>NUCLEOTIDE SEQUENCE</scope>
    <source>
        <strain evidence="2">NRRL 22465</strain>
    </source>
</reference>
<dbReference type="EMBL" id="JABEYC010000018">
    <property type="protein sequence ID" value="KAF4984476.1"/>
    <property type="molecule type" value="Genomic_DNA"/>
</dbReference>
<comment type="caution">
    <text evidence="2">The sequence shown here is derived from an EMBL/GenBank/DDBJ whole genome shotgun (WGS) entry which is preliminary data.</text>
</comment>
<proteinExistence type="predicted"/>
<evidence type="ECO:0000313" key="3">
    <source>
        <dbReference type="Proteomes" id="UP000635477"/>
    </source>
</evidence>
<keyword evidence="3" id="KW-1185">Reference proteome</keyword>
<organism evidence="2 3">
    <name type="scientific">Fusarium zealandicum</name>
    <dbReference type="NCBI Taxonomy" id="1053134"/>
    <lineage>
        <taxon>Eukaryota</taxon>
        <taxon>Fungi</taxon>
        <taxon>Dikarya</taxon>
        <taxon>Ascomycota</taxon>
        <taxon>Pezizomycotina</taxon>
        <taxon>Sordariomycetes</taxon>
        <taxon>Hypocreomycetidae</taxon>
        <taxon>Hypocreales</taxon>
        <taxon>Nectriaceae</taxon>
        <taxon>Fusarium</taxon>
        <taxon>Fusarium staphyleae species complex</taxon>
    </lineage>
</organism>